<accession>A0AAE1MZA2</accession>
<comment type="caution">
    <text evidence="1">The sequence shown here is derived from an EMBL/GenBank/DDBJ whole genome shotgun (WGS) entry which is preliminary data.</text>
</comment>
<name>A0AAE1MZA2_9FABA</name>
<reference evidence="1" key="1">
    <citation type="submission" date="2023-10" db="EMBL/GenBank/DDBJ databases">
        <title>Chromosome-level genome of the transformable northern wattle, Acacia crassicarpa.</title>
        <authorList>
            <person name="Massaro I."/>
            <person name="Sinha N.R."/>
            <person name="Poethig S."/>
            <person name="Leichty A.R."/>
        </authorList>
    </citation>
    <scope>NUCLEOTIDE SEQUENCE</scope>
    <source>
        <strain evidence="1">Acra3RX</strain>
        <tissue evidence="1">Leaf</tissue>
    </source>
</reference>
<sequence>MASFSYSSSSSIFIDSSSKVIITDEDFKNFHGIDRKLFLRLVSDIVHEPRRATLFMALFLWFEKTAKDFTLISKLLQWPHALLTDLTNEAALVYTCIDSSDCLTKNNVNLKYFDLPLTQKITNSGISLHFIHRNRIGIKQAIVELMKNVCDRAFDDIVVQYLLQKKAQREQNLMKQGGVYCNVSAGFEVAVLPLPPQNVMVPPLAPPLQGRGGAFDVMVLNNEVWERKDVIVTADDRTIFLTFSKGYPISDTEIREFFFRRYGDVIEGVLMQEVASVEEQPLYARMVLRPEFIHMMEVILEGPARKSKFCINGKHLWARKYVRKTTKLLSPAISPATSLPNIPRESIRFLN</sequence>
<evidence type="ECO:0000313" key="2">
    <source>
        <dbReference type="Proteomes" id="UP001293593"/>
    </source>
</evidence>
<dbReference type="Proteomes" id="UP001293593">
    <property type="component" value="Unassembled WGS sequence"/>
</dbReference>
<proteinExistence type="predicted"/>
<keyword evidence="2" id="KW-1185">Reference proteome</keyword>
<dbReference type="PANTHER" id="PTHR33527:SF28">
    <property type="entry name" value="GB|AAD43168.1"/>
    <property type="match status" value="1"/>
</dbReference>
<dbReference type="PANTHER" id="PTHR33527">
    <property type="entry name" value="OS07G0274300 PROTEIN"/>
    <property type="match status" value="1"/>
</dbReference>
<gene>
    <name evidence="1" type="ORF">QN277_011720</name>
</gene>
<dbReference type="EMBL" id="JAWXYG010000002">
    <property type="protein sequence ID" value="KAK4280044.1"/>
    <property type="molecule type" value="Genomic_DNA"/>
</dbReference>
<evidence type="ECO:0000313" key="1">
    <source>
        <dbReference type="EMBL" id="KAK4280044.1"/>
    </source>
</evidence>
<protein>
    <submittedName>
        <fullName evidence="1">Uncharacterized protein</fullName>
    </submittedName>
</protein>
<dbReference type="AlphaFoldDB" id="A0AAE1MZA2"/>
<organism evidence="1 2">
    <name type="scientific">Acacia crassicarpa</name>
    <name type="common">northern wattle</name>
    <dbReference type="NCBI Taxonomy" id="499986"/>
    <lineage>
        <taxon>Eukaryota</taxon>
        <taxon>Viridiplantae</taxon>
        <taxon>Streptophyta</taxon>
        <taxon>Embryophyta</taxon>
        <taxon>Tracheophyta</taxon>
        <taxon>Spermatophyta</taxon>
        <taxon>Magnoliopsida</taxon>
        <taxon>eudicotyledons</taxon>
        <taxon>Gunneridae</taxon>
        <taxon>Pentapetalae</taxon>
        <taxon>rosids</taxon>
        <taxon>fabids</taxon>
        <taxon>Fabales</taxon>
        <taxon>Fabaceae</taxon>
        <taxon>Caesalpinioideae</taxon>
        <taxon>mimosoid clade</taxon>
        <taxon>Acacieae</taxon>
        <taxon>Acacia</taxon>
    </lineage>
</organism>